<proteinExistence type="predicted"/>
<reference evidence="1 2" key="1">
    <citation type="submission" date="2024-06" db="EMBL/GenBank/DDBJ databases">
        <title>The Natural Products Discovery Center: Release of the First 8490 Sequenced Strains for Exploring Actinobacteria Biosynthetic Diversity.</title>
        <authorList>
            <person name="Kalkreuter E."/>
            <person name="Kautsar S.A."/>
            <person name="Yang D."/>
            <person name="Bader C.D."/>
            <person name="Teijaro C.N."/>
            <person name="Fluegel L."/>
            <person name="Davis C.M."/>
            <person name="Simpson J.R."/>
            <person name="Lauterbach L."/>
            <person name="Steele A.D."/>
            <person name="Gui C."/>
            <person name="Meng S."/>
            <person name="Li G."/>
            <person name="Viehrig K."/>
            <person name="Ye F."/>
            <person name="Su P."/>
            <person name="Kiefer A.F."/>
            <person name="Nichols A."/>
            <person name="Cepeda A.J."/>
            <person name="Yan W."/>
            <person name="Fan B."/>
            <person name="Jiang Y."/>
            <person name="Adhikari A."/>
            <person name="Zheng C.-J."/>
            <person name="Schuster L."/>
            <person name="Cowan T.M."/>
            <person name="Smanski M.J."/>
            <person name="Chevrette M.G."/>
            <person name="De Carvalho L.P.S."/>
            <person name="Shen B."/>
        </authorList>
    </citation>
    <scope>NUCLEOTIDE SEQUENCE [LARGE SCALE GENOMIC DNA]</scope>
    <source>
        <strain evidence="1 2">NPDC050403</strain>
    </source>
</reference>
<dbReference type="EMBL" id="JBFAKC010000015">
    <property type="protein sequence ID" value="MEV0711448.1"/>
    <property type="molecule type" value="Genomic_DNA"/>
</dbReference>
<evidence type="ECO:0000313" key="2">
    <source>
        <dbReference type="Proteomes" id="UP001551695"/>
    </source>
</evidence>
<evidence type="ECO:0008006" key="3">
    <source>
        <dbReference type="Google" id="ProtNLM"/>
    </source>
</evidence>
<dbReference type="PANTHER" id="PTHR34613">
    <property type="entry name" value="SLL0800 PROTEIN"/>
    <property type="match status" value="1"/>
</dbReference>
<dbReference type="Proteomes" id="UP001551695">
    <property type="component" value="Unassembled WGS sequence"/>
</dbReference>
<evidence type="ECO:0000313" key="1">
    <source>
        <dbReference type="EMBL" id="MEV0711448.1"/>
    </source>
</evidence>
<dbReference type="PANTHER" id="PTHR34613:SF1">
    <property type="entry name" value="SLL6017 PROTEIN"/>
    <property type="match status" value="1"/>
</dbReference>
<keyword evidence="2" id="KW-1185">Reference proteome</keyword>
<accession>A0ABV3G1D8</accession>
<sequence length="304" mass="33974">MISSSHEAMHGIFTHNPAAFAHAFHILDLPFPDPIAVQQVSVDLTETSPVERRADTVLRITTEHDTFLLVVEAQSRTDSTRVAAWSYYVTFLHNKYEMPVVLVVVCHDKQTATWASRPLRVTYRDWTSFTLQPLVLGPHNVPAVTDPAEIIDDLPLATLSAITHAREPEIGAILEAIIAAFHRRGHDDETEFYAELIEQGISHTDAAQLWRDKMATDLSFFRSESAQRLRAQGREQGLEQGLEQGREQGRAEQAAHAVLTVLTGRGIELSTAQRTYLTETTDLDQLDKWLGQALIATRASELFG</sequence>
<protein>
    <recommendedName>
        <fullName evidence="3">Rpn family recombination-promoting nuclease/putative transposase</fullName>
    </recommendedName>
</protein>
<organism evidence="1 2">
    <name type="scientific">Nocardia aurea</name>
    <dbReference type="NCBI Taxonomy" id="2144174"/>
    <lineage>
        <taxon>Bacteria</taxon>
        <taxon>Bacillati</taxon>
        <taxon>Actinomycetota</taxon>
        <taxon>Actinomycetes</taxon>
        <taxon>Mycobacteriales</taxon>
        <taxon>Nocardiaceae</taxon>
        <taxon>Nocardia</taxon>
    </lineage>
</organism>
<dbReference type="RefSeq" id="WP_357787820.1">
    <property type="nucleotide sequence ID" value="NZ_JBFAKC010000015.1"/>
</dbReference>
<gene>
    <name evidence="1" type="ORF">AB0I48_28165</name>
</gene>
<comment type="caution">
    <text evidence="1">The sequence shown here is derived from an EMBL/GenBank/DDBJ whole genome shotgun (WGS) entry which is preliminary data.</text>
</comment>
<name>A0ABV3G1D8_9NOCA</name>